<dbReference type="InterPro" id="IPR000836">
    <property type="entry name" value="PRTase_dom"/>
</dbReference>
<dbReference type="Gene3D" id="3.40.50.2020">
    <property type="match status" value="1"/>
</dbReference>
<dbReference type="RefSeq" id="WP_110751332.1">
    <property type="nucleotide sequence ID" value="NZ_QJTF01000008.1"/>
</dbReference>
<proteinExistence type="predicted"/>
<evidence type="ECO:0000259" key="1">
    <source>
        <dbReference type="Pfam" id="PF00156"/>
    </source>
</evidence>
<dbReference type="CDD" id="cd06223">
    <property type="entry name" value="PRTases_typeI"/>
    <property type="match status" value="1"/>
</dbReference>
<evidence type="ECO:0000313" key="3">
    <source>
        <dbReference type="Proteomes" id="UP000247454"/>
    </source>
</evidence>
<sequence length="226" mass="24692">MLRDKAHFRDRPDAGRRLAEALMRFADIEPLILALPRGGVPVAFEIAKALDAPLDVLFVRKIGAPGHAEYGIGAVVDGADPQLVLNDEAMEIFRPPRDYIETEKKRQLAEIERRRMLYAEGRRPLPVKGRSVILVDDGIATGGTVLAALKALRKDQAARIILAVPVAPGESLALVGKDADEVVCLATPEPFLSVGLQYEKFGQTTDEEVISLLREAERFGNSSMGR</sequence>
<evidence type="ECO:0000313" key="2">
    <source>
        <dbReference type="EMBL" id="PYE88224.1"/>
    </source>
</evidence>
<keyword evidence="2" id="KW-0808">Transferase</keyword>
<organism evidence="2 3">
    <name type="scientific">Phyllobacterium leguminum</name>
    <dbReference type="NCBI Taxonomy" id="314237"/>
    <lineage>
        <taxon>Bacteria</taxon>
        <taxon>Pseudomonadati</taxon>
        <taxon>Pseudomonadota</taxon>
        <taxon>Alphaproteobacteria</taxon>
        <taxon>Hyphomicrobiales</taxon>
        <taxon>Phyllobacteriaceae</taxon>
        <taxon>Phyllobacterium</taxon>
    </lineage>
</organism>
<gene>
    <name evidence="2" type="ORF">C7477_10895</name>
</gene>
<dbReference type="Proteomes" id="UP000247454">
    <property type="component" value="Unassembled WGS sequence"/>
</dbReference>
<name>A0A318THD0_9HYPH</name>
<keyword evidence="3" id="KW-1185">Reference proteome</keyword>
<dbReference type="SUPFAM" id="SSF53271">
    <property type="entry name" value="PRTase-like"/>
    <property type="match status" value="1"/>
</dbReference>
<dbReference type="EMBL" id="QJTF01000008">
    <property type="protein sequence ID" value="PYE88224.1"/>
    <property type="molecule type" value="Genomic_DNA"/>
</dbReference>
<dbReference type="InterPro" id="IPR029057">
    <property type="entry name" value="PRTase-like"/>
</dbReference>
<protein>
    <submittedName>
        <fullName evidence="2">Putative phosphoribosyl transferase</fullName>
    </submittedName>
</protein>
<reference evidence="2 3" key="1">
    <citation type="submission" date="2018-06" db="EMBL/GenBank/DDBJ databases">
        <title>Genomic Encyclopedia of Type Strains, Phase III (KMG-III): the genomes of soil and plant-associated and newly described type strains.</title>
        <authorList>
            <person name="Whitman W."/>
        </authorList>
    </citation>
    <scope>NUCLEOTIDE SEQUENCE [LARGE SCALE GENOMIC DNA]</scope>
    <source>
        <strain evidence="2 3">ORS 1419</strain>
    </source>
</reference>
<dbReference type="GO" id="GO:0016740">
    <property type="term" value="F:transferase activity"/>
    <property type="evidence" value="ECO:0007669"/>
    <property type="project" value="UniProtKB-KW"/>
</dbReference>
<dbReference type="Pfam" id="PF00156">
    <property type="entry name" value="Pribosyltran"/>
    <property type="match status" value="1"/>
</dbReference>
<dbReference type="Gene3D" id="3.30.1310.20">
    <property type="entry name" value="PRTase-like"/>
    <property type="match status" value="1"/>
</dbReference>
<accession>A0A318THD0</accession>
<comment type="caution">
    <text evidence="2">The sequence shown here is derived from an EMBL/GenBank/DDBJ whole genome shotgun (WGS) entry which is preliminary data.</text>
</comment>
<dbReference type="AlphaFoldDB" id="A0A318THD0"/>
<feature type="domain" description="Phosphoribosyltransferase" evidence="1">
    <location>
        <begin position="17"/>
        <end position="186"/>
    </location>
</feature>
<dbReference type="OrthoDB" id="9810066at2"/>